<feature type="region of interest" description="Disordered" evidence="1">
    <location>
        <begin position="816"/>
        <end position="835"/>
    </location>
</feature>
<feature type="compositionally biased region" description="Basic and acidic residues" evidence="1">
    <location>
        <begin position="534"/>
        <end position="550"/>
    </location>
</feature>
<feature type="compositionally biased region" description="Basic and acidic residues" evidence="1">
    <location>
        <begin position="442"/>
        <end position="451"/>
    </location>
</feature>
<feature type="region of interest" description="Disordered" evidence="1">
    <location>
        <begin position="325"/>
        <end position="351"/>
    </location>
</feature>
<feature type="compositionally biased region" description="Basic and acidic residues" evidence="1">
    <location>
        <begin position="482"/>
        <end position="527"/>
    </location>
</feature>
<proteinExistence type="predicted"/>
<dbReference type="EMBL" id="JACMRX010000001">
    <property type="protein sequence ID" value="KAF7998141.1"/>
    <property type="molecule type" value="Genomic_DNA"/>
</dbReference>
<feature type="compositionally biased region" description="Polar residues" evidence="1">
    <location>
        <begin position="946"/>
        <end position="958"/>
    </location>
</feature>
<evidence type="ECO:0000313" key="2">
    <source>
        <dbReference type="EMBL" id="KAF7998141.1"/>
    </source>
</evidence>
<evidence type="ECO:0000256" key="1">
    <source>
        <dbReference type="SAM" id="MobiDB-lite"/>
    </source>
</evidence>
<feature type="region of interest" description="Disordered" evidence="1">
    <location>
        <begin position="767"/>
        <end position="788"/>
    </location>
</feature>
<feature type="region of interest" description="Disordered" evidence="1">
    <location>
        <begin position="863"/>
        <end position="958"/>
    </location>
</feature>
<sequence length="1298" mass="148592">MEDNEDEPIDVQKATPVVDEVVKGEIDEESSKPRQPFSLKPTTHNRCPKELKQKKKIKTKEECCDSKWKNRIETKRKKTGKVIIYEKPCTIKKIRPIPRHCLTKNEWYNLLSRPSKKCPSQPRQIKIIDRPLRPVSARMNQLALPPRNRMLATLEDRGAVLPPELIDKLIQIIETKTCLTPEQAENLIRDKKKLKKKIKNEKNQSKIHCTSDKINKNDYFIQPSTSSVSVTPQFDEKAVNYQYTMANAFVKSILQWESQIPREEFSDISDVIIKRLENVLEYQVIDDGDRVTQQMKFLSDIIASWIAGVLFEVGEAHKEELEKECEERKNAIDDESDDDSDDDDSEVEIIMEPRPEVLAKLRKEKELRNNKIKDEIKDSIKDEVKDEIKDSIKAEVKDEIKDLIKAEVKEEINDEIKDKVDDKDKDKEKEKSQVGDSYNKLNIKEEPKKDDDNDDVGGAGATQSEASSPGQTAPDSQPNENEESKPAEEKTPDEKKGEEANDDAGEKNNIKQDNKSEVSSKKIKFVDESEEIGSDEKTMEESLRISRSDSVEEIPQEPKVYETITIEDGPENDENGVSGRLEPVTPVKLEKLDVSVKEEPGLLKESEIKKEKDQEILDDPLSTKIKSEKKIENDLPVVQGIKQEPDLNELSVSQIKAEKIKEELPESIIQDIKQEPGLMGVSLSQIKSEKIKDESMGSVGPEKIKQELSGMVNQGIKQEPGLEKIPLVQIKSEKVEYSQSALIKPEQIKQELSDVVQQDIKQEPGLEKIPVAQIKTEKAEDSPPELIKPGQIKEELSDVASQDIKQEPGLAKIPVAQVKSEKVEHSPPELIKPEQIKKELSDVMEQDIMQELSLEKKPVVQIKSEKVEHSQPELIKPGQVKKELSQLVHQDIKQEAELNQSPPPQSQIKSEKIKQDLPELTSQQIQQEPVSKAPTLSNIKSEKIDNQNINKNPDSSVPILSQIKSENIDDESAKYNQELQQTKIIEPKISNINSDKLKQQNNNSIKTKPEFLQSSEIANKLNDHSTPENINEKLQEITYTKLKPEKIKYKSIIKNSNINLNNNKHNNDNKILSFNEFSDKNNQQKKSITDFAKIFKTDVPFLNFLKLFDTFDNLIETKQKNNNVDDPVIDRLHAAIYKKLENIVKAETPDKLTNNIENMLDVLSGKIAIFLRNLLTESELLFIKNNPGQVESFELRETGKWIDNILNMAECWSTWLQKVVEEAVEISNNPTTRSQWNDWTKKVQNEALLYRRFHIDYINQANHNRVMLAGREVVKTGQLNYPEYEIKEREIKTTDLWN</sequence>
<name>A0A834Y3Y7_APHGI</name>
<feature type="region of interest" description="Disordered" evidence="1">
    <location>
        <begin position="408"/>
        <end position="584"/>
    </location>
</feature>
<accession>A0A834Y3Y7</accession>
<evidence type="ECO:0000313" key="3">
    <source>
        <dbReference type="Proteomes" id="UP000639338"/>
    </source>
</evidence>
<feature type="compositionally biased region" description="Basic and acidic residues" evidence="1">
    <location>
        <begin position="408"/>
        <end position="433"/>
    </location>
</feature>
<feature type="compositionally biased region" description="Basic and acidic residues" evidence="1">
    <location>
        <begin position="880"/>
        <end position="896"/>
    </location>
</feature>
<keyword evidence="3" id="KW-1185">Reference proteome</keyword>
<dbReference type="OrthoDB" id="6777429at2759"/>
<protein>
    <submittedName>
        <fullName evidence="2">Uncharacterized protein</fullName>
    </submittedName>
</protein>
<feature type="region of interest" description="Disordered" evidence="1">
    <location>
        <begin position="1"/>
        <end position="47"/>
    </location>
</feature>
<reference evidence="2 3" key="1">
    <citation type="submission" date="2020-08" db="EMBL/GenBank/DDBJ databases">
        <title>Aphidius gifuensis genome sequencing and assembly.</title>
        <authorList>
            <person name="Du Z."/>
        </authorList>
    </citation>
    <scope>NUCLEOTIDE SEQUENCE [LARGE SCALE GENOMIC DNA]</scope>
    <source>
        <strain evidence="2">YNYX2018</strain>
        <tissue evidence="2">Adults</tissue>
    </source>
</reference>
<feature type="compositionally biased region" description="Acidic residues" evidence="1">
    <location>
        <begin position="333"/>
        <end position="349"/>
    </location>
</feature>
<dbReference type="Proteomes" id="UP000639338">
    <property type="component" value="Unassembled WGS sequence"/>
</dbReference>
<feature type="compositionally biased region" description="Basic and acidic residues" evidence="1">
    <location>
        <begin position="819"/>
        <end position="835"/>
    </location>
</feature>
<feature type="compositionally biased region" description="Polar residues" evidence="1">
    <location>
        <begin position="920"/>
        <end position="939"/>
    </location>
</feature>
<feature type="compositionally biased region" description="Polar residues" evidence="1">
    <location>
        <begin position="461"/>
        <end position="479"/>
    </location>
</feature>
<organism evidence="2 3">
    <name type="scientific">Aphidius gifuensis</name>
    <name type="common">Parasitoid wasp</name>
    <dbReference type="NCBI Taxonomy" id="684658"/>
    <lineage>
        <taxon>Eukaryota</taxon>
        <taxon>Metazoa</taxon>
        <taxon>Ecdysozoa</taxon>
        <taxon>Arthropoda</taxon>
        <taxon>Hexapoda</taxon>
        <taxon>Insecta</taxon>
        <taxon>Pterygota</taxon>
        <taxon>Neoptera</taxon>
        <taxon>Endopterygota</taxon>
        <taxon>Hymenoptera</taxon>
        <taxon>Apocrita</taxon>
        <taxon>Ichneumonoidea</taxon>
        <taxon>Braconidae</taxon>
        <taxon>Aphidiinae</taxon>
        <taxon>Aphidius</taxon>
    </lineage>
</organism>
<comment type="caution">
    <text evidence="2">The sequence shown here is derived from an EMBL/GenBank/DDBJ whole genome shotgun (WGS) entry which is preliminary data.</text>
</comment>
<gene>
    <name evidence="2" type="ORF">HCN44_009539</name>
</gene>
<feature type="compositionally biased region" description="Basic and acidic residues" evidence="1">
    <location>
        <begin position="20"/>
        <end position="32"/>
    </location>
</feature>